<evidence type="ECO:0000256" key="8">
    <source>
        <dbReference type="RuleBase" id="RU364102"/>
    </source>
</evidence>
<feature type="signal peptide" evidence="8">
    <location>
        <begin position="1"/>
        <end position="18"/>
    </location>
</feature>
<evidence type="ECO:0000259" key="9">
    <source>
        <dbReference type="Pfam" id="PF01514"/>
    </source>
</evidence>
<evidence type="ECO:0000256" key="4">
    <source>
        <dbReference type="ARBA" id="ARBA00023136"/>
    </source>
</evidence>
<dbReference type="InterPro" id="IPR003282">
    <property type="entry name" value="T3SS_SctJ"/>
</dbReference>
<dbReference type="Pfam" id="PF01514">
    <property type="entry name" value="YscJ_FliF"/>
    <property type="match status" value="1"/>
</dbReference>
<keyword evidence="8" id="KW-1133">Transmembrane helix</keyword>
<evidence type="ECO:0000313" key="11">
    <source>
        <dbReference type="EMBL" id="CAJ0889612.1"/>
    </source>
</evidence>
<evidence type="ECO:0000256" key="3">
    <source>
        <dbReference type="ARBA" id="ARBA00022729"/>
    </source>
</evidence>
<sequence>MKRLLGVLLALACLFGLAGCEQELYTGLSEVEANEMVAALSSAGISAQKAVQEGQGQEGRTWTLTVDQADMGPSLAVLRAQGLPRPRLASLGQVFQKQGLVATPAEERVRYIYGVSQELSRTLLDVDGVMLAHVHVVIPENDPLADKAKPASAAVYIRYRPGVNLTAMAPMVKDLVAHSIEGLNYDNVSLFLQGAQPVPVDVRKGTALLGTFSMRNPLVWLLGLLIVAALAVTGLVAWRRGVFDGLGRPGTREAERAS</sequence>
<dbReference type="GO" id="GO:0009279">
    <property type="term" value="C:cell outer membrane"/>
    <property type="evidence" value="ECO:0007669"/>
    <property type="project" value="UniProtKB-SubCell"/>
</dbReference>
<comment type="subcellular location">
    <subcellularLocation>
        <location evidence="1">Cell outer membrane</location>
        <topology evidence="1">Lipid-anchor</topology>
    </subcellularLocation>
</comment>
<accession>A0AAD2EPX1</accession>
<dbReference type="EMBL" id="CATVXE010000023">
    <property type="protein sequence ID" value="CAJ0694076.1"/>
    <property type="molecule type" value="Genomic_DNA"/>
</dbReference>
<proteinExistence type="inferred from homology"/>
<dbReference type="InterPro" id="IPR043427">
    <property type="entry name" value="YscJ/FliF"/>
</dbReference>
<evidence type="ECO:0000256" key="7">
    <source>
        <dbReference type="ARBA" id="ARBA00023288"/>
    </source>
</evidence>
<organism evidence="10 12">
    <name type="scientific">Ralstonia mannitolilytica</name>
    <dbReference type="NCBI Taxonomy" id="105219"/>
    <lineage>
        <taxon>Bacteria</taxon>
        <taxon>Pseudomonadati</taxon>
        <taxon>Pseudomonadota</taxon>
        <taxon>Betaproteobacteria</taxon>
        <taxon>Burkholderiales</taxon>
        <taxon>Burkholderiaceae</taxon>
        <taxon>Ralstonia</taxon>
    </lineage>
</organism>
<dbReference type="PROSITE" id="PS51257">
    <property type="entry name" value="PROKAR_LIPOPROTEIN"/>
    <property type="match status" value="1"/>
</dbReference>
<dbReference type="NCBIfam" id="TIGR02544">
    <property type="entry name" value="III_secr_YscJ"/>
    <property type="match status" value="1"/>
</dbReference>
<dbReference type="InterPro" id="IPR006182">
    <property type="entry name" value="FliF_N_dom"/>
</dbReference>
<feature type="chain" id="PRO_5041765389" description="Lipoprotein" evidence="8">
    <location>
        <begin position="19"/>
        <end position="258"/>
    </location>
</feature>
<evidence type="ECO:0000256" key="5">
    <source>
        <dbReference type="ARBA" id="ARBA00023139"/>
    </source>
</evidence>
<feature type="domain" description="Flagellar M-ring N-terminal" evidence="9">
    <location>
        <begin position="22"/>
        <end position="190"/>
    </location>
</feature>
<dbReference type="InterPro" id="IPR045851">
    <property type="entry name" value="AMP-bd_C_sf"/>
</dbReference>
<dbReference type="PANTHER" id="PTHR30046">
    <property type="entry name" value="FLAGELLAR M-RING PROTEIN"/>
    <property type="match status" value="1"/>
</dbReference>
<keyword evidence="4 8" id="KW-0472">Membrane</keyword>
<keyword evidence="5 8" id="KW-0564">Palmitate</keyword>
<comment type="caution">
    <text evidence="10">The sequence shown here is derived from an EMBL/GenBank/DDBJ whole genome shotgun (WGS) entry which is preliminary data.</text>
</comment>
<keyword evidence="13" id="KW-1185">Reference proteome</keyword>
<dbReference type="PANTHER" id="PTHR30046:SF2">
    <property type="entry name" value="YOP PROTEINS TRANSLOCATION LIPOPROTEIN J"/>
    <property type="match status" value="1"/>
</dbReference>
<comment type="similarity">
    <text evidence="2 8">Belongs to the YscJ lipoprotein family.</text>
</comment>
<evidence type="ECO:0000313" key="13">
    <source>
        <dbReference type="Proteomes" id="UP001190452"/>
    </source>
</evidence>
<protein>
    <recommendedName>
        <fullName evidence="8">Lipoprotein</fullName>
    </recommendedName>
</protein>
<evidence type="ECO:0000256" key="2">
    <source>
        <dbReference type="ARBA" id="ARBA00009509"/>
    </source>
</evidence>
<evidence type="ECO:0000313" key="12">
    <source>
        <dbReference type="Proteomes" id="UP001190002"/>
    </source>
</evidence>
<keyword evidence="3 8" id="KW-0732">Signal</keyword>
<evidence type="ECO:0000313" key="10">
    <source>
        <dbReference type="EMBL" id="CAJ0694076.1"/>
    </source>
</evidence>
<dbReference type="Gene3D" id="3.30.300.30">
    <property type="match status" value="1"/>
</dbReference>
<dbReference type="Proteomes" id="UP001190002">
    <property type="component" value="Unassembled WGS sequence"/>
</dbReference>
<dbReference type="GO" id="GO:0009306">
    <property type="term" value="P:protein secretion"/>
    <property type="evidence" value="ECO:0007669"/>
    <property type="project" value="InterPro"/>
</dbReference>
<dbReference type="EMBL" id="CAUDKV010000020">
    <property type="protein sequence ID" value="CAJ0889612.1"/>
    <property type="molecule type" value="Genomic_DNA"/>
</dbReference>
<reference evidence="10 13" key="1">
    <citation type="submission" date="2023-07" db="EMBL/GenBank/DDBJ databases">
        <authorList>
            <person name="Peeters C."/>
        </authorList>
    </citation>
    <scope>NUCLEOTIDE SEQUENCE</scope>
    <source>
        <strain evidence="11 13">R-77569</strain>
        <strain evidence="10">R-77591</strain>
    </source>
</reference>
<evidence type="ECO:0000256" key="6">
    <source>
        <dbReference type="ARBA" id="ARBA00023237"/>
    </source>
</evidence>
<evidence type="ECO:0000256" key="1">
    <source>
        <dbReference type="ARBA" id="ARBA00004459"/>
    </source>
</evidence>
<dbReference type="Gene3D" id="3.30.70.1530">
    <property type="entry name" value="Hypothetical protein rpa1041"/>
    <property type="match status" value="1"/>
</dbReference>
<dbReference type="PRINTS" id="PR01338">
    <property type="entry name" value="TYPE3OMKPROT"/>
</dbReference>
<feature type="transmembrane region" description="Helical" evidence="8">
    <location>
        <begin position="218"/>
        <end position="238"/>
    </location>
</feature>
<name>A0AAD2EPX1_9RALS</name>
<keyword evidence="6 8" id="KW-0998">Cell outer membrane</keyword>
<dbReference type="Proteomes" id="UP001190452">
    <property type="component" value="Unassembled WGS sequence"/>
</dbReference>
<dbReference type="RefSeq" id="WP_222328382.1">
    <property type="nucleotide sequence ID" value="NZ_CATVXE010000023.1"/>
</dbReference>
<dbReference type="AlphaFoldDB" id="A0AAD2EPX1"/>
<gene>
    <name evidence="11" type="ORF">R77569_03990</name>
    <name evidence="10" type="ORF">R77591_04193</name>
</gene>
<keyword evidence="8" id="KW-0812">Transmembrane</keyword>
<keyword evidence="7 8" id="KW-0449">Lipoprotein</keyword>